<dbReference type="Gene3D" id="3.20.20.80">
    <property type="entry name" value="Glycosidases"/>
    <property type="match status" value="1"/>
</dbReference>
<protein>
    <recommendedName>
        <fullName evidence="3">GH18 domain-containing protein</fullName>
    </recommendedName>
</protein>
<evidence type="ECO:0008006" key="3">
    <source>
        <dbReference type="Google" id="ProtNLM"/>
    </source>
</evidence>
<dbReference type="AlphaFoldDB" id="A0A5M6ZSD4"/>
<gene>
    <name evidence="1" type="ORF">F1654_04350</name>
</gene>
<keyword evidence="2" id="KW-1185">Reference proteome</keyword>
<evidence type="ECO:0000313" key="1">
    <source>
        <dbReference type="EMBL" id="KAA5805221.1"/>
    </source>
</evidence>
<name>A0A5M6ZSD4_9PROT</name>
<dbReference type="RefSeq" id="WP_150022252.1">
    <property type="nucleotide sequence ID" value="NZ_VWOJ01000001.1"/>
</dbReference>
<evidence type="ECO:0000313" key="2">
    <source>
        <dbReference type="Proteomes" id="UP000325122"/>
    </source>
</evidence>
<dbReference type="EMBL" id="VWOJ01000001">
    <property type="protein sequence ID" value="KAA5805221.1"/>
    <property type="molecule type" value="Genomic_DNA"/>
</dbReference>
<proteinExistence type="predicted"/>
<reference evidence="1 2" key="1">
    <citation type="submission" date="2019-09" db="EMBL/GenBank/DDBJ databases">
        <authorList>
            <person name="Kevbrin V."/>
            <person name="Grouzdev D.S."/>
        </authorList>
    </citation>
    <scope>NUCLEOTIDE SEQUENCE [LARGE SCALE GENOMIC DNA]</scope>
    <source>
        <strain evidence="1 2">G-192</strain>
    </source>
</reference>
<sequence>MTGKTAGAYITGLFKNGAYTGAPAEAAMISSAMTDYIFWSIHVHDNGDLYYNNDAICAGGSAVAAIAGPIGDFIAKAKANHAASSVWFSIGAGGVHDFQAIETILNNPSGPAYKNLFANFAALYALGGDGFDFDYEESIADPVSTISTLGADLYKQLGARITYCPYYGESVWIQCLQQTLIKAGVQPVEAFRLQCYSGGYSNDPRDWVTALEQAGAAKTGVSDPAAFVRPGMAIAGGSSTPQLSPSQMAARIKSWGSPGGWIWNTEEVLKVQPSTGHSIADYAIAILGAAKD</sequence>
<dbReference type="Proteomes" id="UP000325122">
    <property type="component" value="Unassembled WGS sequence"/>
</dbReference>
<accession>A0A5M6ZSD4</accession>
<organism evidence="1 2">
    <name type="scientific">Alkalicaulis satelles</name>
    <dbReference type="NCBI Taxonomy" id="2609175"/>
    <lineage>
        <taxon>Bacteria</taxon>
        <taxon>Pseudomonadati</taxon>
        <taxon>Pseudomonadota</taxon>
        <taxon>Alphaproteobacteria</taxon>
        <taxon>Maricaulales</taxon>
        <taxon>Maricaulaceae</taxon>
        <taxon>Alkalicaulis</taxon>
    </lineage>
</organism>
<dbReference type="SUPFAM" id="SSF51445">
    <property type="entry name" value="(Trans)glycosidases"/>
    <property type="match status" value="1"/>
</dbReference>
<dbReference type="InterPro" id="IPR017853">
    <property type="entry name" value="GH"/>
</dbReference>
<comment type="caution">
    <text evidence="1">The sequence shown here is derived from an EMBL/GenBank/DDBJ whole genome shotgun (WGS) entry which is preliminary data.</text>
</comment>